<feature type="region of interest" description="Disordered" evidence="1">
    <location>
        <begin position="1"/>
        <end position="26"/>
    </location>
</feature>
<dbReference type="EMBL" id="CP014352">
    <property type="protein sequence ID" value="AMS05532.1"/>
    <property type="molecule type" value="Genomic_DNA"/>
</dbReference>
<keyword evidence="2" id="KW-1133">Transmembrane helix</keyword>
<sequence length="284" mass="29708">MPATDAADEGDVTNLGGSVGRTGDRRRRTLRGRVGAVIAALMCSFVMIGGAGQTPAAATGTPYPCKATGGSNGDASAVGWLGNGHGATACLGGSFYVPNGIDQSYGFGVYNNSATTWTNAQGYLPALVTGFKEGQARVTITNFGDQVTLGGHSYVLIYSRVSVTNPTWRPVTVDPQPSSGLTALNTASTTVAPHRTVNHDYVVAADRFGATYAWPTTEQLAAAGGYDQHFGHMKRFWDGQLSKLASPQLPDRKLVDAYRAGFIYTQINRSGNALNTGTPTSTSC</sequence>
<feature type="compositionally biased region" description="Acidic residues" evidence="1">
    <location>
        <begin position="1"/>
        <end position="11"/>
    </location>
</feature>
<reference evidence="3 5" key="2">
    <citation type="submission" date="2016-02" db="EMBL/GenBank/DDBJ databases">
        <title>Complete Genome Sequence of Propionibacterium acidipropionici ATCC 55737.</title>
        <authorList>
            <person name="Luna Flores C.H."/>
            <person name="Nielsen L.K."/>
            <person name="Marcellin E."/>
        </authorList>
    </citation>
    <scope>NUCLEOTIDE SEQUENCE [LARGE SCALE GENOMIC DNA]</scope>
    <source>
        <strain evidence="3 5">ATCC 55737</strain>
    </source>
</reference>
<dbReference type="Proteomes" id="UP000075221">
    <property type="component" value="Chromosome"/>
</dbReference>
<dbReference type="EMBL" id="CP015970">
    <property type="protein sequence ID" value="AOZ47002.1"/>
    <property type="molecule type" value="Genomic_DNA"/>
</dbReference>
<organism evidence="3 5">
    <name type="scientific">Acidipropionibacterium acidipropionici</name>
    <dbReference type="NCBI Taxonomy" id="1748"/>
    <lineage>
        <taxon>Bacteria</taxon>
        <taxon>Bacillati</taxon>
        <taxon>Actinomycetota</taxon>
        <taxon>Actinomycetes</taxon>
        <taxon>Propionibacteriales</taxon>
        <taxon>Propionibacteriaceae</taxon>
        <taxon>Acidipropionibacterium</taxon>
    </lineage>
</organism>
<gene>
    <name evidence="4" type="ORF">A8L58_10265</name>
    <name evidence="3" type="ORF">AXH35_08825</name>
</gene>
<evidence type="ECO:0000313" key="6">
    <source>
        <dbReference type="Proteomes" id="UP000178666"/>
    </source>
</evidence>
<reference evidence="4 6" key="1">
    <citation type="journal article" date="2016" name="Plant Dis.">
        <title>Improved production of propionic acid using genome shuffling.</title>
        <authorList>
            <person name="Luna-Flores C.H."/>
            <person name="Palfreyman R.W."/>
            <person name="Kromer J.O."/>
            <person name="Nielsen L.K."/>
            <person name="Marcellin E."/>
        </authorList>
    </citation>
    <scope>NUCLEOTIDE SEQUENCE [LARGE SCALE GENOMIC DNA]</scope>
    <source>
        <strain evidence="4 6">F3E8</strain>
    </source>
</reference>
<evidence type="ECO:0000313" key="4">
    <source>
        <dbReference type="EMBL" id="AOZ47002.1"/>
    </source>
</evidence>
<evidence type="ECO:0000256" key="2">
    <source>
        <dbReference type="SAM" id="Phobius"/>
    </source>
</evidence>
<evidence type="ECO:0000313" key="5">
    <source>
        <dbReference type="Proteomes" id="UP000075221"/>
    </source>
</evidence>
<evidence type="ECO:0000313" key="3">
    <source>
        <dbReference type="EMBL" id="AMS05532.1"/>
    </source>
</evidence>
<name>A0AAC9ANE0_9ACTN</name>
<evidence type="ECO:0000256" key="1">
    <source>
        <dbReference type="SAM" id="MobiDB-lite"/>
    </source>
</evidence>
<proteinExistence type="predicted"/>
<keyword evidence="2" id="KW-0472">Membrane</keyword>
<keyword evidence="6" id="KW-1185">Reference proteome</keyword>
<keyword evidence="2" id="KW-0812">Transmembrane</keyword>
<protein>
    <submittedName>
        <fullName evidence="3">Uncharacterized protein</fullName>
    </submittedName>
</protein>
<feature type="transmembrane region" description="Helical" evidence="2">
    <location>
        <begin position="34"/>
        <end position="52"/>
    </location>
</feature>
<dbReference type="AlphaFoldDB" id="A0AAC9ANE0"/>
<dbReference type="Proteomes" id="UP000178666">
    <property type="component" value="Chromosome"/>
</dbReference>
<accession>A0AAC9ANE0</accession>
<dbReference type="RefSeq" id="WP_062819613.1">
    <property type="nucleotide sequence ID" value="NZ_CP014352.1"/>
</dbReference>